<dbReference type="GO" id="GO:0030515">
    <property type="term" value="F:snoRNA binding"/>
    <property type="evidence" value="ECO:0007669"/>
    <property type="project" value="TreeGrafter"/>
</dbReference>
<comment type="similarity">
    <text evidence="8">Belongs to the Nudix hydrolase family. NUDT16 subfamily.</text>
</comment>
<proteinExistence type="inferred from homology"/>
<evidence type="ECO:0000259" key="18">
    <source>
        <dbReference type="PROSITE" id="PS51462"/>
    </source>
</evidence>
<evidence type="ECO:0000256" key="6">
    <source>
        <dbReference type="ARBA" id="ARBA00023080"/>
    </source>
</evidence>
<evidence type="ECO:0000256" key="10">
    <source>
        <dbReference type="ARBA" id="ARBA00039871"/>
    </source>
</evidence>
<dbReference type="InterPro" id="IPR054754">
    <property type="entry name" value="NudT16"/>
</dbReference>
<evidence type="ECO:0000313" key="19">
    <source>
        <dbReference type="EMBL" id="KAK7101955.1"/>
    </source>
</evidence>
<keyword evidence="5" id="KW-0694">RNA-binding</keyword>
<comment type="cofactor">
    <cofactor evidence="1">
        <name>Co(2+)</name>
        <dbReference type="ChEBI" id="CHEBI:48828"/>
    </cofactor>
</comment>
<evidence type="ECO:0000256" key="4">
    <source>
        <dbReference type="ARBA" id="ARBA00022801"/>
    </source>
</evidence>
<dbReference type="InterPro" id="IPR000086">
    <property type="entry name" value="NUDIX_hydrolase_dom"/>
</dbReference>
<comment type="subcellular location">
    <subcellularLocation>
        <location evidence="2">Nucleus</location>
        <location evidence="2">Nucleolus</location>
    </subcellularLocation>
    <subcellularLocation>
        <location evidence="3">Nucleus</location>
        <location evidence="3">Nucleoplasm</location>
    </subcellularLocation>
</comment>
<evidence type="ECO:0000256" key="17">
    <source>
        <dbReference type="ARBA" id="ARBA00048945"/>
    </source>
</evidence>
<sequence>MASSCVNSEDCLENEEYAQLGDDDSDFVDLEYEKSKSLSEEYIHACHGMIFSRSEKILWNTFKLRGCVLMQMRFDGVLGFPGGLVEKGEDPLIGLNREMEEEIGLEVNKHGFTDADHMHTVLNKRKRLVLHFFTKEVSEEEFLVLEKNHLKAEEYGIEVMGIIRVPLFTMSDGLRGLPAFLSNQFIGNARNQLLAGLKHTQLLKREEIEKALESSNKHLAQSPRKL</sequence>
<organism evidence="19 20">
    <name type="scientific">Littorina saxatilis</name>
    <dbReference type="NCBI Taxonomy" id="31220"/>
    <lineage>
        <taxon>Eukaryota</taxon>
        <taxon>Metazoa</taxon>
        <taxon>Spiralia</taxon>
        <taxon>Lophotrochozoa</taxon>
        <taxon>Mollusca</taxon>
        <taxon>Gastropoda</taxon>
        <taxon>Caenogastropoda</taxon>
        <taxon>Littorinimorpha</taxon>
        <taxon>Littorinoidea</taxon>
        <taxon>Littorinidae</taxon>
        <taxon>Littorina</taxon>
    </lineage>
</organism>
<keyword evidence="6" id="KW-0546">Nucleotide metabolism</keyword>
<dbReference type="EMBL" id="JBAMIC010000010">
    <property type="protein sequence ID" value="KAK7101955.1"/>
    <property type="molecule type" value="Genomic_DNA"/>
</dbReference>
<protein>
    <recommendedName>
        <fullName evidence="10">U8 snoRNA-decapping enzyme</fullName>
        <ecNumber evidence="9">3.6.1.64</ecNumber>
    </recommendedName>
    <alternativeName>
        <fullName evidence="13">IDP phosphatase</fullName>
    </alternativeName>
    <alternativeName>
        <fullName evidence="11">Inosine diphosphate phosphatase</fullName>
    </alternativeName>
    <alternativeName>
        <fullName evidence="12">Nucleoside diphosphate-linked moiety X motif 16</fullName>
    </alternativeName>
    <alternativeName>
        <fullName evidence="14">m7GpppN-mRNA hydrolase</fullName>
    </alternativeName>
</protein>
<reference evidence="19 20" key="1">
    <citation type="submission" date="2024-02" db="EMBL/GenBank/DDBJ databases">
        <title>Chromosome-scale genome assembly of the rough periwinkle Littorina saxatilis.</title>
        <authorList>
            <person name="De Jode A."/>
            <person name="Faria R."/>
            <person name="Formenti G."/>
            <person name="Sims Y."/>
            <person name="Smith T.P."/>
            <person name="Tracey A."/>
            <person name="Wood J.M.D."/>
            <person name="Zagrodzka Z.B."/>
            <person name="Johannesson K."/>
            <person name="Butlin R.K."/>
            <person name="Leder E.H."/>
        </authorList>
    </citation>
    <scope>NUCLEOTIDE SEQUENCE [LARGE SCALE GENOMIC DNA]</scope>
    <source>
        <strain evidence="19">Snail1</strain>
        <tissue evidence="19">Muscle</tissue>
    </source>
</reference>
<evidence type="ECO:0000313" key="20">
    <source>
        <dbReference type="Proteomes" id="UP001374579"/>
    </source>
</evidence>
<name>A0AAN9B9P3_9CAEN</name>
<accession>A0AAN9B9P3</accession>
<comment type="caution">
    <text evidence="19">The sequence shown here is derived from an EMBL/GenBank/DDBJ whole genome shotgun (WGS) entry which is preliminary data.</text>
</comment>
<dbReference type="Pfam" id="PF22327">
    <property type="entry name" value="Nudt16-like"/>
    <property type="match status" value="1"/>
</dbReference>
<keyword evidence="7" id="KW-0539">Nucleus</keyword>
<evidence type="ECO:0000256" key="7">
    <source>
        <dbReference type="ARBA" id="ARBA00023242"/>
    </source>
</evidence>
<dbReference type="GO" id="GO:0016077">
    <property type="term" value="P:sno(s)RNA catabolic process"/>
    <property type="evidence" value="ECO:0007669"/>
    <property type="project" value="TreeGrafter"/>
</dbReference>
<dbReference type="PANTHER" id="PTHR31699:SF1">
    <property type="entry name" value="U8 SNORNA-DECAPPING ENZYME"/>
    <property type="match status" value="1"/>
</dbReference>
<dbReference type="AlphaFoldDB" id="A0AAN9B9P3"/>
<gene>
    <name evidence="19" type="ORF">V1264_020256</name>
</gene>
<dbReference type="GO" id="GO:0005730">
    <property type="term" value="C:nucleolus"/>
    <property type="evidence" value="ECO:0007669"/>
    <property type="project" value="UniProtKB-SubCell"/>
</dbReference>
<evidence type="ECO:0000256" key="5">
    <source>
        <dbReference type="ARBA" id="ARBA00022884"/>
    </source>
</evidence>
<evidence type="ECO:0000256" key="14">
    <source>
        <dbReference type="ARBA" id="ARBA00043162"/>
    </source>
</evidence>
<evidence type="ECO:0000256" key="2">
    <source>
        <dbReference type="ARBA" id="ARBA00004604"/>
    </source>
</evidence>
<comment type="catalytic activity">
    <reaction evidence="16">
        <text>IDP + H2O = IMP + phosphate + H(+)</text>
        <dbReference type="Rhea" id="RHEA:35207"/>
        <dbReference type="ChEBI" id="CHEBI:15377"/>
        <dbReference type="ChEBI" id="CHEBI:15378"/>
        <dbReference type="ChEBI" id="CHEBI:43474"/>
        <dbReference type="ChEBI" id="CHEBI:58053"/>
        <dbReference type="ChEBI" id="CHEBI:58280"/>
        <dbReference type="EC" id="3.6.1.64"/>
    </reaction>
    <physiologicalReaction direction="left-to-right" evidence="16">
        <dbReference type="Rhea" id="RHEA:35208"/>
    </physiologicalReaction>
</comment>
<keyword evidence="4" id="KW-0378">Hydrolase</keyword>
<evidence type="ECO:0000256" key="15">
    <source>
        <dbReference type="ARBA" id="ARBA00047661"/>
    </source>
</evidence>
<dbReference type="SUPFAM" id="SSF55811">
    <property type="entry name" value="Nudix"/>
    <property type="match status" value="1"/>
</dbReference>
<comment type="catalytic activity">
    <reaction evidence="15">
        <text>a 5'-end (N(7)-methyl 5'-triphosphoguanosine)-ribonucleoside in mRNA + H2O = N(7)-methyl-GDP + a 5'-end phospho-ribonucleoside in mRNA + 2 H(+)</text>
        <dbReference type="Rhea" id="RHEA:67484"/>
        <dbReference type="Rhea" id="RHEA-COMP:15692"/>
        <dbReference type="Rhea" id="RHEA-COMP:17167"/>
        <dbReference type="ChEBI" id="CHEBI:15377"/>
        <dbReference type="ChEBI" id="CHEBI:15378"/>
        <dbReference type="ChEBI" id="CHEBI:63714"/>
        <dbReference type="ChEBI" id="CHEBI:138282"/>
        <dbReference type="ChEBI" id="CHEBI:156461"/>
        <dbReference type="EC" id="3.6.1.62"/>
    </reaction>
    <physiologicalReaction direction="left-to-right" evidence="15">
        <dbReference type="Rhea" id="RHEA:67485"/>
    </physiologicalReaction>
</comment>
<feature type="domain" description="Nudix hydrolase" evidence="18">
    <location>
        <begin position="41"/>
        <end position="187"/>
    </location>
</feature>
<dbReference type="PROSITE" id="PS51462">
    <property type="entry name" value="NUDIX"/>
    <property type="match status" value="1"/>
</dbReference>
<keyword evidence="20" id="KW-1185">Reference proteome</keyword>
<dbReference type="GO" id="GO:0005654">
    <property type="term" value="C:nucleoplasm"/>
    <property type="evidence" value="ECO:0007669"/>
    <property type="project" value="UniProtKB-SubCell"/>
</dbReference>
<evidence type="ECO:0000256" key="12">
    <source>
        <dbReference type="ARBA" id="ARBA00041656"/>
    </source>
</evidence>
<evidence type="ECO:0000256" key="11">
    <source>
        <dbReference type="ARBA" id="ARBA00041450"/>
    </source>
</evidence>
<dbReference type="PROSITE" id="PS00893">
    <property type="entry name" value="NUDIX_BOX"/>
    <property type="match status" value="1"/>
</dbReference>
<dbReference type="GO" id="GO:0140933">
    <property type="term" value="F:5'-(N(7)-methylguanosine 5'-triphospho)-[mRNA] hydrolase activity"/>
    <property type="evidence" value="ECO:0007669"/>
    <property type="project" value="UniProtKB-EC"/>
</dbReference>
<dbReference type="InterPro" id="IPR020084">
    <property type="entry name" value="NUDIX_hydrolase_CS"/>
</dbReference>
<evidence type="ECO:0000256" key="9">
    <source>
        <dbReference type="ARBA" id="ARBA00038899"/>
    </source>
</evidence>
<dbReference type="GO" id="GO:1990174">
    <property type="term" value="F:phosphodiesterase decapping endonuclease activity"/>
    <property type="evidence" value="ECO:0007669"/>
    <property type="project" value="TreeGrafter"/>
</dbReference>
<dbReference type="GO" id="GO:0006402">
    <property type="term" value="P:mRNA catabolic process"/>
    <property type="evidence" value="ECO:0007669"/>
    <property type="project" value="TreeGrafter"/>
</dbReference>
<dbReference type="Proteomes" id="UP001374579">
    <property type="component" value="Unassembled WGS sequence"/>
</dbReference>
<dbReference type="PANTHER" id="PTHR31699">
    <property type="entry name" value="NUDIX T16 FAMILY MEMBER"/>
    <property type="match status" value="1"/>
</dbReference>
<evidence type="ECO:0000256" key="3">
    <source>
        <dbReference type="ARBA" id="ARBA00004642"/>
    </source>
</evidence>
<evidence type="ECO:0000256" key="8">
    <source>
        <dbReference type="ARBA" id="ARBA00038173"/>
    </source>
</evidence>
<dbReference type="InterPro" id="IPR015797">
    <property type="entry name" value="NUDIX_hydrolase-like_dom_sf"/>
</dbReference>
<dbReference type="GO" id="GO:1990003">
    <property type="term" value="F:IDP phosphatase activity"/>
    <property type="evidence" value="ECO:0007669"/>
    <property type="project" value="UniProtKB-EC"/>
</dbReference>
<dbReference type="GO" id="GO:0009117">
    <property type="term" value="P:nucleotide metabolic process"/>
    <property type="evidence" value="ECO:0007669"/>
    <property type="project" value="UniProtKB-KW"/>
</dbReference>
<dbReference type="Gene3D" id="3.90.79.10">
    <property type="entry name" value="Nucleoside Triphosphate Pyrophosphohydrolase"/>
    <property type="match status" value="1"/>
</dbReference>
<evidence type="ECO:0000256" key="1">
    <source>
        <dbReference type="ARBA" id="ARBA00001941"/>
    </source>
</evidence>
<comment type="catalytic activity">
    <reaction evidence="17">
        <text>dIDP + H2O = dIMP + phosphate + H(+)</text>
        <dbReference type="Rhea" id="RHEA:35211"/>
        <dbReference type="ChEBI" id="CHEBI:15377"/>
        <dbReference type="ChEBI" id="CHEBI:15378"/>
        <dbReference type="ChEBI" id="CHEBI:43474"/>
        <dbReference type="ChEBI" id="CHEBI:61194"/>
        <dbReference type="ChEBI" id="CHEBI:62286"/>
        <dbReference type="EC" id="3.6.1.64"/>
    </reaction>
    <physiologicalReaction direction="left-to-right" evidence="17">
        <dbReference type="Rhea" id="RHEA:35212"/>
    </physiologicalReaction>
</comment>
<dbReference type="EC" id="3.6.1.64" evidence="9"/>
<evidence type="ECO:0000256" key="13">
    <source>
        <dbReference type="ARBA" id="ARBA00042015"/>
    </source>
</evidence>
<evidence type="ECO:0000256" key="16">
    <source>
        <dbReference type="ARBA" id="ARBA00047875"/>
    </source>
</evidence>